<keyword evidence="2" id="KW-1185">Reference proteome</keyword>
<comment type="caution">
    <text evidence="1">The sequence shown here is derived from an EMBL/GenBank/DDBJ whole genome shotgun (WGS) entry which is preliminary data.</text>
</comment>
<feature type="non-terminal residue" evidence="1">
    <location>
        <position position="1"/>
    </location>
</feature>
<reference evidence="1" key="1">
    <citation type="submission" date="2022-08" db="EMBL/GenBank/DDBJ databases">
        <authorList>
            <person name="Kallberg Y."/>
            <person name="Tangrot J."/>
            <person name="Rosling A."/>
        </authorList>
    </citation>
    <scope>NUCLEOTIDE SEQUENCE</scope>
    <source>
        <strain evidence="1">Wild A</strain>
    </source>
</reference>
<gene>
    <name evidence="1" type="ORF">FWILDA_LOCUS18221</name>
</gene>
<dbReference type="AlphaFoldDB" id="A0A9W4T9W9"/>
<evidence type="ECO:0000313" key="1">
    <source>
        <dbReference type="EMBL" id="CAI2197729.1"/>
    </source>
</evidence>
<name>A0A9W4T9W9_9GLOM</name>
<sequence>LKTVPTMISHQHIKRALFYYGPIETLEDKFRNRHNSSQDVIIIFKRLTKPHQLNLA</sequence>
<protein>
    <submittedName>
        <fullName evidence="1">18155_t:CDS:1</fullName>
    </submittedName>
</protein>
<dbReference type="Proteomes" id="UP001153678">
    <property type="component" value="Unassembled WGS sequence"/>
</dbReference>
<dbReference type="EMBL" id="CAMKVN010016936">
    <property type="protein sequence ID" value="CAI2197729.1"/>
    <property type="molecule type" value="Genomic_DNA"/>
</dbReference>
<proteinExistence type="predicted"/>
<evidence type="ECO:0000313" key="2">
    <source>
        <dbReference type="Proteomes" id="UP001153678"/>
    </source>
</evidence>
<organism evidence="1 2">
    <name type="scientific">Funneliformis geosporum</name>
    <dbReference type="NCBI Taxonomy" id="1117311"/>
    <lineage>
        <taxon>Eukaryota</taxon>
        <taxon>Fungi</taxon>
        <taxon>Fungi incertae sedis</taxon>
        <taxon>Mucoromycota</taxon>
        <taxon>Glomeromycotina</taxon>
        <taxon>Glomeromycetes</taxon>
        <taxon>Glomerales</taxon>
        <taxon>Glomeraceae</taxon>
        <taxon>Funneliformis</taxon>
    </lineage>
</organism>
<accession>A0A9W4T9W9</accession>